<sequence length="470" mass="54061">MWHSLRILCAVLTYMGFKNISNILAYEQLSQENDGPKLYKASNLDLIFPHSIVTTPTNEINDQTEMRIAEIFRHVSKNDDDSMAAATGRAASYQSPNYPFGHLIKPLMKNTPQRITSISKNRGITDRFTPSEAVASHQLKTNYHNHAFSHSDPLKAPSSQSANNLYAFPPDNTNYPVIQKSPENLKTSYSSPPSGPLNEDDDIATDNDYKYLGPLNPDYLAALANSGAEVDQVHDDTNNGGVHETNMPDSSDMLGVLPASAMKENNLNDMNIMMDSVHVMYTVNASDNEQEYPTPPPDWLKNHPEAVSNPPPSLLTHHSPEDYDHHLTAYNHNYQPSIYSHDPELIYDNHVQHHSYNPHLHYYPHYHTTTTTQAPPPEPPPEPRVKKYSYFYIGRKLWYIPLYFTVWFTFYVLWLILKSIARHKVNLPNHYVNRRSLENYDLEKIQQYRVDELTTTIFDNLERFRNKYLR</sequence>
<dbReference type="Proteomes" id="UP000091820">
    <property type="component" value="Unassembled WGS sequence"/>
</dbReference>
<dbReference type="VEuPathDB" id="VectorBase:GBRI005490"/>
<evidence type="ECO:0000256" key="1">
    <source>
        <dbReference type="SAM" id="MobiDB-lite"/>
    </source>
</evidence>
<feature type="region of interest" description="Disordered" evidence="1">
    <location>
        <begin position="147"/>
        <end position="200"/>
    </location>
</feature>
<keyword evidence="4" id="KW-1185">Reference proteome</keyword>
<name>A0A1A9W3Y7_9MUSC</name>
<evidence type="ECO:0000256" key="2">
    <source>
        <dbReference type="SAM" id="Phobius"/>
    </source>
</evidence>
<feature type="transmembrane region" description="Helical" evidence="2">
    <location>
        <begin position="397"/>
        <end position="417"/>
    </location>
</feature>
<dbReference type="EnsemblMetazoa" id="GBRI005490-RA">
    <property type="protein sequence ID" value="GBRI005490-PA"/>
    <property type="gene ID" value="GBRI005490"/>
</dbReference>
<keyword evidence="2" id="KW-0812">Transmembrane</keyword>
<keyword evidence="2" id="KW-0472">Membrane</keyword>
<dbReference type="AlphaFoldDB" id="A0A1A9W3Y7"/>
<evidence type="ECO:0000313" key="3">
    <source>
        <dbReference type="EnsemblMetazoa" id="GBRI005490-PA"/>
    </source>
</evidence>
<feature type="compositionally biased region" description="Polar residues" evidence="1">
    <location>
        <begin position="171"/>
        <end position="192"/>
    </location>
</feature>
<accession>A0A1A9W3Y7</accession>
<protein>
    <submittedName>
        <fullName evidence="3">Uncharacterized protein</fullName>
    </submittedName>
</protein>
<keyword evidence="2" id="KW-1133">Transmembrane helix</keyword>
<reference evidence="3" key="2">
    <citation type="submission" date="2020-05" db="UniProtKB">
        <authorList>
            <consortium name="EnsemblMetazoa"/>
        </authorList>
    </citation>
    <scope>IDENTIFICATION</scope>
    <source>
        <strain evidence="3">IAEA</strain>
    </source>
</reference>
<proteinExistence type="predicted"/>
<reference evidence="4" key="1">
    <citation type="submission" date="2014-03" db="EMBL/GenBank/DDBJ databases">
        <authorList>
            <person name="Aksoy S."/>
            <person name="Warren W."/>
            <person name="Wilson R.K."/>
        </authorList>
    </citation>
    <scope>NUCLEOTIDE SEQUENCE [LARGE SCALE GENOMIC DNA]</scope>
    <source>
        <strain evidence="4">IAEA</strain>
    </source>
</reference>
<organism evidence="3 4">
    <name type="scientific">Glossina brevipalpis</name>
    <dbReference type="NCBI Taxonomy" id="37001"/>
    <lineage>
        <taxon>Eukaryota</taxon>
        <taxon>Metazoa</taxon>
        <taxon>Ecdysozoa</taxon>
        <taxon>Arthropoda</taxon>
        <taxon>Hexapoda</taxon>
        <taxon>Insecta</taxon>
        <taxon>Pterygota</taxon>
        <taxon>Neoptera</taxon>
        <taxon>Endopterygota</taxon>
        <taxon>Diptera</taxon>
        <taxon>Brachycera</taxon>
        <taxon>Muscomorpha</taxon>
        <taxon>Hippoboscoidea</taxon>
        <taxon>Glossinidae</taxon>
        <taxon>Glossina</taxon>
    </lineage>
</organism>
<dbReference type="STRING" id="37001.A0A1A9W3Y7"/>
<evidence type="ECO:0000313" key="4">
    <source>
        <dbReference type="Proteomes" id="UP000091820"/>
    </source>
</evidence>